<feature type="transmembrane region" description="Helical" evidence="1">
    <location>
        <begin position="20"/>
        <end position="42"/>
    </location>
</feature>
<dbReference type="RefSeq" id="XP_028869115.1">
    <property type="nucleotide sequence ID" value="XM_029013282.1"/>
</dbReference>
<dbReference type="GeneID" id="39876642"/>
<keyword evidence="3" id="KW-1185">Reference proteome</keyword>
<proteinExistence type="predicted"/>
<sequence>MRQEALQSVLEERLERRLDAAPGMLVTSLVTYLVMCLVALLVTHLVGTQHGVALPTGASDTLAVPAVEPSAVPGVVEAPAVEEIQLVVEAFEHIVQQAEQSVRVAGVEQACRVGVEVAGIDATCVAEA</sequence>
<gene>
    <name evidence="2" type="ORF">BOVATA_043650</name>
</gene>
<keyword evidence="1" id="KW-0472">Membrane</keyword>
<reference evidence="2 3" key="1">
    <citation type="journal article" date="2017" name="BMC Genomics">
        <title>Whole-genome assembly of Babesia ovata and comparative genomics between closely related pathogens.</title>
        <authorList>
            <person name="Yamagishi J."/>
            <person name="Asada M."/>
            <person name="Hakimi H."/>
            <person name="Tanaka T.Q."/>
            <person name="Sugimoto C."/>
            <person name="Kawazu S."/>
        </authorList>
    </citation>
    <scope>NUCLEOTIDE SEQUENCE [LARGE SCALE GENOMIC DNA]</scope>
    <source>
        <strain evidence="2 3">Miyake</strain>
    </source>
</reference>
<comment type="caution">
    <text evidence="2">The sequence shown here is derived from an EMBL/GenBank/DDBJ whole genome shotgun (WGS) entry which is preliminary data.</text>
</comment>
<keyword evidence="1" id="KW-1133">Transmembrane helix</keyword>
<dbReference type="EMBL" id="BDSA01000007">
    <property type="protein sequence ID" value="GBE62872.1"/>
    <property type="molecule type" value="Genomic_DNA"/>
</dbReference>
<keyword evidence="1" id="KW-0812">Transmembrane</keyword>
<evidence type="ECO:0000313" key="2">
    <source>
        <dbReference type="EMBL" id="GBE62872.1"/>
    </source>
</evidence>
<dbReference type="Proteomes" id="UP000236319">
    <property type="component" value="Unassembled WGS sequence"/>
</dbReference>
<name>A0A2H6KIQ1_9APIC</name>
<dbReference type="AlphaFoldDB" id="A0A2H6KIQ1"/>
<evidence type="ECO:0000313" key="3">
    <source>
        <dbReference type="Proteomes" id="UP000236319"/>
    </source>
</evidence>
<evidence type="ECO:0000256" key="1">
    <source>
        <dbReference type="SAM" id="Phobius"/>
    </source>
</evidence>
<protein>
    <submittedName>
        <fullName evidence="2">Uncharacterized protein</fullName>
    </submittedName>
</protein>
<accession>A0A2H6KIQ1</accession>
<organism evidence="2 3">
    <name type="scientific">Babesia ovata</name>
    <dbReference type="NCBI Taxonomy" id="189622"/>
    <lineage>
        <taxon>Eukaryota</taxon>
        <taxon>Sar</taxon>
        <taxon>Alveolata</taxon>
        <taxon>Apicomplexa</taxon>
        <taxon>Aconoidasida</taxon>
        <taxon>Piroplasmida</taxon>
        <taxon>Babesiidae</taxon>
        <taxon>Babesia</taxon>
    </lineage>
</organism>
<dbReference type="VEuPathDB" id="PiroplasmaDB:BOVATA_043650"/>